<sequence length="233" mass="26777">MSTKPKMTFADIKSSQIYWQEVWFLATGIIRKMNRLIEITPMPERDYFLNCDPEITDLVLGILSNSANIKKLTTPAPQQRGESAFKYQFRIDRCNEIKKILPNVDFSAILDTKVRNTLEHFDEYLDEFIINATLGGLDPKYMHITYNVGVSDTAVFTPKPFPIRMYEAKTKIFYNFDNKVDLGKIYDIAQSVDNGIQEYIRNETAKHYPSHTVEEKIECSGGSIIPRLAICGK</sequence>
<evidence type="ECO:0000313" key="1">
    <source>
        <dbReference type="EMBL" id="MDV0610600.1"/>
    </source>
</evidence>
<comment type="caution">
    <text evidence="1">The sequence shown here is derived from an EMBL/GenBank/DDBJ whole genome shotgun (WGS) entry which is preliminary data.</text>
</comment>
<dbReference type="EMBL" id="JAWHXQ010000003">
    <property type="protein sequence ID" value="MDV0610600.1"/>
    <property type="molecule type" value="Genomic_DNA"/>
</dbReference>
<dbReference type="RefSeq" id="WP_316938281.1">
    <property type="nucleotide sequence ID" value="NZ_JAWHXQ010000003.1"/>
</dbReference>
<dbReference type="Proteomes" id="UP001187239">
    <property type="component" value="Unassembled WGS sequence"/>
</dbReference>
<protein>
    <submittedName>
        <fullName evidence="1">Uncharacterized protein</fullName>
    </submittedName>
</protein>
<gene>
    <name evidence="1" type="ORF">RZO73_08690</name>
</gene>
<accession>A0AAE4MN76</accession>
<name>A0AAE4MN76_9ENTR</name>
<reference evidence="1" key="1">
    <citation type="submission" date="2023-10" db="EMBL/GenBank/DDBJ databases">
        <title>Surveillance and assessment of the effects of hospital wastewater treatment on clearance of pathogenic bacterial and antimicrobial resistance genes.</title>
        <authorList>
            <person name="Wu Y."/>
        </authorList>
    </citation>
    <scope>NUCLEOTIDE SEQUENCE</scope>
    <source>
        <strain evidence="1">23-M-SY-8</strain>
    </source>
</reference>
<organism evidence="1 2">
    <name type="scientific">Klebsiella quasipneumoniae subsp. similipneumoniae</name>
    <dbReference type="NCBI Taxonomy" id="1463164"/>
    <lineage>
        <taxon>Bacteria</taxon>
        <taxon>Pseudomonadati</taxon>
        <taxon>Pseudomonadota</taxon>
        <taxon>Gammaproteobacteria</taxon>
        <taxon>Enterobacterales</taxon>
        <taxon>Enterobacteriaceae</taxon>
        <taxon>Klebsiella/Raoultella group</taxon>
        <taxon>Klebsiella</taxon>
        <taxon>Klebsiella pneumoniae complex</taxon>
    </lineage>
</organism>
<proteinExistence type="predicted"/>
<evidence type="ECO:0000313" key="2">
    <source>
        <dbReference type="Proteomes" id="UP001187239"/>
    </source>
</evidence>
<dbReference type="AlphaFoldDB" id="A0AAE4MN76"/>